<dbReference type="GO" id="GO:0010333">
    <property type="term" value="F:terpene synthase activity"/>
    <property type="evidence" value="ECO:0007669"/>
    <property type="project" value="InterPro"/>
</dbReference>
<dbReference type="InterPro" id="IPR034741">
    <property type="entry name" value="Terpene_cyclase-like_1_C"/>
</dbReference>
<keyword evidence="3" id="KW-0460">Magnesium</keyword>
<evidence type="ECO:0000259" key="4">
    <source>
        <dbReference type="Pfam" id="PF01397"/>
    </source>
</evidence>
<dbReference type="InterPro" id="IPR005630">
    <property type="entry name" value="Terpene_synthase_metal-bd"/>
</dbReference>
<evidence type="ECO:0000256" key="1">
    <source>
        <dbReference type="ARBA" id="ARBA00001946"/>
    </source>
</evidence>
<feature type="domain" description="Terpene synthase N-terminal" evidence="4">
    <location>
        <begin position="67"/>
        <end position="238"/>
    </location>
</feature>
<dbReference type="InterPro" id="IPR050148">
    <property type="entry name" value="Terpene_synthase-like"/>
</dbReference>
<reference evidence="6 7" key="1">
    <citation type="submission" date="2024-01" db="EMBL/GenBank/DDBJ databases">
        <title>Genome assemblies of Stephania.</title>
        <authorList>
            <person name="Yang L."/>
        </authorList>
    </citation>
    <scope>NUCLEOTIDE SEQUENCE [LARGE SCALE GENOMIC DNA]</scope>
    <source>
        <strain evidence="6">QJT</strain>
        <tissue evidence="6">Leaf</tissue>
    </source>
</reference>
<accession>A0AAP0KNU7</accession>
<dbReference type="EMBL" id="JBBNAE010000001">
    <property type="protein sequence ID" value="KAK9155926.1"/>
    <property type="molecule type" value="Genomic_DNA"/>
</dbReference>
<organism evidence="6 7">
    <name type="scientific">Stephania japonica</name>
    <dbReference type="NCBI Taxonomy" id="461633"/>
    <lineage>
        <taxon>Eukaryota</taxon>
        <taxon>Viridiplantae</taxon>
        <taxon>Streptophyta</taxon>
        <taxon>Embryophyta</taxon>
        <taxon>Tracheophyta</taxon>
        <taxon>Spermatophyta</taxon>
        <taxon>Magnoliopsida</taxon>
        <taxon>Ranunculales</taxon>
        <taxon>Menispermaceae</taxon>
        <taxon>Menispermoideae</taxon>
        <taxon>Cissampelideae</taxon>
        <taxon>Stephania</taxon>
    </lineage>
</organism>
<keyword evidence="7" id="KW-1185">Reference proteome</keyword>
<dbReference type="Pfam" id="PF03936">
    <property type="entry name" value="Terpene_synth_C"/>
    <property type="match status" value="1"/>
</dbReference>
<evidence type="ECO:0000256" key="2">
    <source>
        <dbReference type="ARBA" id="ARBA00022723"/>
    </source>
</evidence>
<dbReference type="InterPro" id="IPR008949">
    <property type="entry name" value="Isoprenoid_synthase_dom_sf"/>
</dbReference>
<evidence type="ECO:0000313" key="6">
    <source>
        <dbReference type="EMBL" id="KAK9155926.1"/>
    </source>
</evidence>
<dbReference type="FunFam" id="1.10.600.10:FF:000007">
    <property type="entry name" value="Isoprene synthase, chloroplastic"/>
    <property type="match status" value="1"/>
</dbReference>
<feature type="domain" description="Terpene synthase metal-binding" evidence="5">
    <location>
        <begin position="296"/>
        <end position="534"/>
    </location>
</feature>
<dbReference type="SFLD" id="SFLDS00005">
    <property type="entry name" value="Isoprenoid_Synthase_Type_I"/>
    <property type="match status" value="1"/>
</dbReference>
<dbReference type="FunFam" id="1.50.10.130:FF:000001">
    <property type="entry name" value="Isoprene synthase, chloroplastic"/>
    <property type="match status" value="1"/>
</dbReference>
<proteinExistence type="predicted"/>
<dbReference type="CDD" id="cd00684">
    <property type="entry name" value="Terpene_cyclase_plant_C1"/>
    <property type="match status" value="1"/>
</dbReference>
<dbReference type="InterPro" id="IPR008930">
    <property type="entry name" value="Terpenoid_cyclase/PrenylTrfase"/>
</dbReference>
<dbReference type="Gene3D" id="1.10.600.10">
    <property type="entry name" value="Farnesyl Diphosphate Synthase"/>
    <property type="match status" value="1"/>
</dbReference>
<dbReference type="Gene3D" id="1.50.10.130">
    <property type="entry name" value="Terpene synthase, N-terminal domain"/>
    <property type="match status" value="1"/>
</dbReference>
<protein>
    <submittedName>
        <fullName evidence="6">Uncharacterized protein</fullName>
    </submittedName>
</protein>
<dbReference type="Proteomes" id="UP001417504">
    <property type="component" value="Unassembled WGS sequence"/>
</dbReference>
<comment type="caution">
    <text evidence="6">The sequence shown here is derived from an EMBL/GenBank/DDBJ whole genome shotgun (WGS) entry which is preliminary data.</text>
</comment>
<dbReference type="PANTHER" id="PTHR31225">
    <property type="entry name" value="OS04G0344100 PROTEIN-RELATED"/>
    <property type="match status" value="1"/>
</dbReference>
<dbReference type="GO" id="GO:0016102">
    <property type="term" value="P:diterpenoid biosynthetic process"/>
    <property type="evidence" value="ECO:0007669"/>
    <property type="project" value="InterPro"/>
</dbReference>
<dbReference type="SFLD" id="SFLDG01019">
    <property type="entry name" value="Terpene_Cyclase_Like_1_C_Termi"/>
    <property type="match status" value="1"/>
</dbReference>
<dbReference type="SUPFAM" id="SSF48239">
    <property type="entry name" value="Terpenoid cyclases/Protein prenyltransferases"/>
    <property type="match status" value="1"/>
</dbReference>
<dbReference type="GO" id="GO:0000287">
    <property type="term" value="F:magnesium ion binding"/>
    <property type="evidence" value="ECO:0007669"/>
    <property type="project" value="InterPro"/>
</dbReference>
<evidence type="ECO:0000256" key="3">
    <source>
        <dbReference type="ARBA" id="ARBA00022842"/>
    </source>
</evidence>
<gene>
    <name evidence="6" type="ORF">Sjap_003406</name>
</gene>
<dbReference type="InterPro" id="IPR036965">
    <property type="entry name" value="Terpene_synth_N_sf"/>
</dbReference>
<dbReference type="SUPFAM" id="SSF48576">
    <property type="entry name" value="Terpenoid synthases"/>
    <property type="match status" value="1"/>
</dbReference>
<keyword evidence="2" id="KW-0479">Metal-binding</keyword>
<evidence type="ECO:0000259" key="5">
    <source>
        <dbReference type="Pfam" id="PF03936"/>
    </source>
</evidence>
<evidence type="ECO:0000313" key="7">
    <source>
        <dbReference type="Proteomes" id="UP001417504"/>
    </source>
</evidence>
<dbReference type="InterPro" id="IPR044814">
    <property type="entry name" value="Terpene_cyclase_plant_C1"/>
</dbReference>
<sequence length="590" mass="68302">MATNYKLHVLTPSTSCSTHLSQTRYLVPRKGVRGRRPSGQQIRCSIPVTYDPTVPRRSEHYQYQPTIWDYDFVESLESSFAGGTYTNQTERLKEEVRLMLKNTSGQVPKLELIDTLERLGVCYLFEGEIKKSLEGIDLNKNKWTKDSLYATALTFRLLRQHGYKESAGVFKEFQDEKGNFKESLTNDVKGLLSLYEASHVVYDGEKILDNAREFTRKHLKGLEGNMDTSLAKQVSRSLEIPLHWRMVRAEARWYMDIYEKEEGMNPALLELAKLDFNMVQAVLQKDLRSMSRWWRNLGVAAKLTFARDRLVESFLWSVGIAYEPDYELCREWLTKVMNFVLIIDDIYDVYGSLEELEIFTDAVERWDHKLMNNLPYYMKVCFLALYNTTNEMAYEILKEQGWDILPYLTKSWANFIKAMLQEAKWCKQGYTPSLKEYLDNGWLSSSGSVFLVHAFFATKQKIKPEVLEGLDKNHQLLKYASMMFRLSNDLATSSAELERGDVASSIFCYMCETNASEAEARNYIRGLILDSWKKLNRSISESPFELPFINMGLNLARTSLFIYQYGDGLGVEDSHSKEHILSLIVNPVEN</sequence>
<name>A0AAP0KNU7_9MAGN</name>
<dbReference type="Pfam" id="PF01397">
    <property type="entry name" value="Terpene_synth"/>
    <property type="match status" value="1"/>
</dbReference>
<dbReference type="PANTHER" id="PTHR31225:SF252">
    <property type="entry name" value="TERPENE SYNTHASE 12-RELATED"/>
    <property type="match status" value="1"/>
</dbReference>
<comment type="cofactor">
    <cofactor evidence="1">
        <name>Mg(2+)</name>
        <dbReference type="ChEBI" id="CHEBI:18420"/>
    </cofactor>
</comment>
<dbReference type="InterPro" id="IPR001906">
    <property type="entry name" value="Terpene_synth_N"/>
</dbReference>
<dbReference type="AlphaFoldDB" id="A0AAP0KNU7"/>